<dbReference type="AlphaFoldDB" id="A0A1L3F8X1"/>
<dbReference type="InterPro" id="IPR014182">
    <property type="entry name" value="ADH_Zn_typ-1"/>
</dbReference>
<sequence length="337" mass="36098">MKTVGYYAPGPIDRPDSLVDMELPAPTPGQHDLLVRVKAVSVNPIDTKVRASAAPAQGEARVLGWDAAGVVEAVGDQVTLFRPGDEVFYAGALKRPGTNAELHAVDERIVGPKPRSLDWDAAAALPLTAVTAWELLFDRMRAPYGEKTTGGVLLVIGGAGGVGSILIQLARLLTGLTVIATASRPETIEWVRTMGAHHVINHRKALNEELKAIGVGQADYVASLTASDRHLPAIVELIAPEGVMGLIDDPTTFDIMPLKRKSVTVCWELMYTRSMFETPDMVAQHRILEEVSALVDSGLLRTTMTRSEGPINAANLKKLHAILERGEAIGKAVLAGF</sequence>
<dbReference type="Gene3D" id="3.90.180.10">
    <property type="entry name" value="Medium-chain alcohol dehydrogenases, catalytic domain"/>
    <property type="match status" value="1"/>
</dbReference>
<dbReference type="GO" id="GO:0008270">
    <property type="term" value="F:zinc ion binding"/>
    <property type="evidence" value="ECO:0007669"/>
    <property type="project" value="InterPro"/>
</dbReference>
<dbReference type="CDD" id="cd08252">
    <property type="entry name" value="AL_MDR"/>
    <property type="match status" value="1"/>
</dbReference>
<name>A0A1L3F8X1_BRAJP</name>
<keyword evidence="3" id="KW-0560">Oxidoreductase</keyword>
<evidence type="ECO:0000313" key="6">
    <source>
        <dbReference type="Proteomes" id="UP000181962"/>
    </source>
</evidence>
<dbReference type="PANTHER" id="PTHR44154:SF1">
    <property type="entry name" value="QUINONE OXIDOREDUCTASE"/>
    <property type="match status" value="1"/>
</dbReference>
<dbReference type="OrthoDB" id="9785812at2"/>
<dbReference type="Pfam" id="PF08240">
    <property type="entry name" value="ADH_N"/>
    <property type="match status" value="1"/>
</dbReference>
<dbReference type="Pfam" id="PF00107">
    <property type="entry name" value="ADH_zinc_N"/>
    <property type="match status" value="1"/>
</dbReference>
<evidence type="ECO:0000259" key="4">
    <source>
        <dbReference type="SMART" id="SM00829"/>
    </source>
</evidence>
<gene>
    <name evidence="5" type="ORF">BKD09_15515</name>
</gene>
<dbReference type="GO" id="GO:0016491">
    <property type="term" value="F:oxidoreductase activity"/>
    <property type="evidence" value="ECO:0007669"/>
    <property type="project" value="UniProtKB-KW"/>
</dbReference>
<dbReference type="SMART" id="SM00829">
    <property type="entry name" value="PKS_ER"/>
    <property type="match status" value="1"/>
</dbReference>
<protein>
    <recommendedName>
        <fullName evidence="3">Zinc-type alcohol dehydrogenase-like protein</fullName>
    </recommendedName>
</protein>
<dbReference type="InterPro" id="IPR013149">
    <property type="entry name" value="ADH-like_C"/>
</dbReference>
<comment type="similarity">
    <text evidence="1 3">Belongs to the zinc-containing alcohol dehydrogenase family. Quinone oxidoreductase subfamily.</text>
</comment>
<evidence type="ECO:0000313" key="5">
    <source>
        <dbReference type="EMBL" id="APG09747.1"/>
    </source>
</evidence>
<dbReference type="InterPro" id="IPR036291">
    <property type="entry name" value="NAD(P)-bd_dom_sf"/>
</dbReference>
<keyword evidence="3" id="KW-0479">Metal-binding</keyword>
<reference evidence="5 6" key="1">
    <citation type="submission" date="2016-11" db="EMBL/GenBank/DDBJ databases">
        <title>Complete Genome Sequence of Bradyrhizobium sp. strain J5, an isolated from soybean nodule in Hokkaido.</title>
        <authorList>
            <person name="Kanehara K."/>
        </authorList>
    </citation>
    <scope>NUCLEOTIDE SEQUENCE [LARGE SCALE GENOMIC DNA]</scope>
    <source>
        <strain evidence="5 6">J5</strain>
    </source>
</reference>
<accession>A0A1L3F8X1</accession>
<keyword evidence="3" id="KW-0862">Zinc</keyword>
<dbReference type="InterPro" id="IPR011032">
    <property type="entry name" value="GroES-like_sf"/>
</dbReference>
<feature type="domain" description="Enoyl reductase (ER)" evidence="4">
    <location>
        <begin position="13"/>
        <end position="334"/>
    </location>
</feature>
<evidence type="ECO:0000256" key="1">
    <source>
        <dbReference type="ARBA" id="ARBA00010371"/>
    </source>
</evidence>
<organism evidence="5 6">
    <name type="scientific">Bradyrhizobium japonicum</name>
    <dbReference type="NCBI Taxonomy" id="375"/>
    <lineage>
        <taxon>Bacteria</taxon>
        <taxon>Pseudomonadati</taxon>
        <taxon>Pseudomonadota</taxon>
        <taxon>Alphaproteobacteria</taxon>
        <taxon>Hyphomicrobiales</taxon>
        <taxon>Nitrobacteraceae</taxon>
        <taxon>Bradyrhizobium</taxon>
    </lineage>
</organism>
<dbReference type="Proteomes" id="UP000181962">
    <property type="component" value="Chromosome"/>
</dbReference>
<dbReference type="InterPro" id="IPR013154">
    <property type="entry name" value="ADH-like_N"/>
</dbReference>
<evidence type="ECO:0000256" key="2">
    <source>
        <dbReference type="ARBA" id="ARBA00022857"/>
    </source>
</evidence>
<dbReference type="InterPro" id="IPR051603">
    <property type="entry name" value="Zinc-ADH_QOR/CCCR"/>
</dbReference>
<evidence type="ECO:0000256" key="3">
    <source>
        <dbReference type="RuleBase" id="RU364000"/>
    </source>
</evidence>
<proteinExistence type="inferred from homology"/>
<dbReference type="InterPro" id="IPR020843">
    <property type="entry name" value="ER"/>
</dbReference>
<dbReference type="PANTHER" id="PTHR44154">
    <property type="entry name" value="QUINONE OXIDOREDUCTASE"/>
    <property type="match status" value="1"/>
</dbReference>
<dbReference type="NCBIfam" id="TIGR02817">
    <property type="entry name" value="adh_fam_1"/>
    <property type="match status" value="1"/>
</dbReference>
<dbReference type="SUPFAM" id="SSF50129">
    <property type="entry name" value="GroES-like"/>
    <property type="match status" value="1"/>
</dbReference>
<dbReference type="EMBL" id="CP017637">
    <property type="protein sequence ID" value="APG09747.1"/>
    <property type="molecule type" value="Genomic_DNA"/>
</dbReference>
<dbReference type="SUPFAM" id="SSF51735">
    <property type="entry name" value="NAD(P)-binding Rossmann-fold domains"/>
    <property type="match status" value="1"/>
</dbReference>
<keyword evidence="2" id="KW-0521">NADP</keyword>
<dbReference type="RefSeq" id="WP_071910893.1">
    <property type="nucleotide sequence ID" value="NZ_CP017637.1"/>
</dbReference>
<dbReference type="Gene3D" id="3.40.50.720">
    <property type="entry name" value="NAD(P)-binding Rossmann-like Domain"/>
    <property type="match status" value="1"/>
</dbReference>